<evidence type="ECO:0000256" key="1">
    <source>
        <dbReference type="SAM" id="MobiDB-lite"/>
    </source>
</evidence>
<dbReference type="AlphaFoldDB" id="A0A9W9DYK7"/>
<comment type="caution">
    <text evidence="2">The sequence shown here is derived from an EMBL/GenBank/DDBJ whole genome shotgun (WGS) entry which is preliminary data.</text>
</comment>
<feature type="region of interest" description="Disordered" evidence="1">
    <location>
        <begin position="1"/>
        <end position="20"/>
    </location>
</feature>
<reference evidence="2" key="1">
    <citation type="submission" date="2022-08" db="EMBL/GenBank/DDBJ databases">
        <authorList>
            <consortium name="DOE Joint Genome Institute"/>
            <person name="Min B."/>
            <person name="Riley R."/>
            <person name="Sierra-Patev S."/>
            <person name="Naranjo-Ortiz M."/>
            <person name="Looney B."/>
            <person name="Konkel Z."/>
            <person name="Slot J.C."/>
            <person name="Sakamoto Y."/>
            <person name="Steenwyk J.L."/>
            <person name="Rokas A."/>
            <person name="Carro J."/>
            <person name="Camarero S."/>
            <person name="Ferreira P."/>
            <person name="Molpeceres G."/>
            <person name="Ruiz-Duenas F.J."/>
            <person name="Serrano A."/>
            <person name="Henrissat B."/>
            <person name="Drula E."/>
            <person name="Hughes K.W."/>
            <person name="Mata J.L."/>
            <person name="Ishikawa N.K."/>
            <person name="Vargas-Isla R."/>
            <person name="Ushijima S."/>
            <person name="Smith C.A."/>
            <person name="Ahrendt S."/>
            <person name="Andreopoulos W."/>
            <person name="He G."/>
            <person name="Labutti K."/>
            <person name="Lipzen A."/>
            <person name="Ng V."/>
            <person name="Sandor L."/>
            <person name="Barry K."/>
            <person name="Martinez A.T."/>
            <person name="Xiao Y."/>
            <person name="Gibbons J.G."/>
            <person name="Terashima K."/>
            <person name="Hibbett D.S."/>
            <person name="Grigoriev I.V."/>
        </authorList>
    </citation>
    <scope>NUCLEOTIDE SEQUENCE</scope>
    <source>
        <strain evidence="2">Sp2 HRB7682 ss15</strain>
    </source>
</reference>
<dbReference type="Proteomes" id="UP001150238">
    <property type="component" value="Unassembled WGS sequence"/>
</dbReference>
<feature type="region of interest" description="Disordered" evidence="1">
    <location>
        <begin position="106"/>
        <end position="129"/>
    </location>
</feature>
<evidence type="ECO:0000313" key="3">
    <source>
        <dbReference type="Proteomes" id="UP001150238"/>
    </source>
</evidence>
<organism evidence="2 3">
    <name type="scientific">Lentinula lateritia</name>
    <dbReference type="NCBI Taxonomy" id="40482"/>
    <lineage>
        <taxon>Eukaryota</taxon>
        <taxon>Fungi</taxon>
        <taxon>Dikarya</taxon>
        <taxon>Basidiomycota</taxon>
        <taxon>Agaricomycotina</taxon>
        <taxon>Agaricomycetes</taxon>
        <taxon>Agaricomycetidae</taxon>
        <taxon>Agaricales</taxon>
        <taxon>Marasmiineae</taxon>
        <taxon>Omphalotaceae</taxon>
        <taxon>Lentinula</taxon>
    </lineage>
</organism>
<evidence type="ECO:0000313" key="2">
    <source>
        <dbReference type="EMBL" id="KAJ4492037.1"/>
    </source>
</evidence>
<dbReference type="EMBL" id="JANVFS010000005">
    <property type="protein sequence ID" value="KAJ4492037.1"/>
    <property type="molecule type" value="Genomic_DNA"/>
</dbReference>
<protein>
    <submittedName>
        <fullName evidence="2">Uncharacterized protein</fullName>
    </submittedName>
</protein>
<proteinExistence type="predicted"/>
<gene>
    <name evidence="2" type="ORF">C8J55DRAFT_485976</name>
</gene>
<sequence length="257" mass="28309">MGKDRISRKTSKKPPGVFGTYSQVGAPIDQAYFLDNSGSPVPPSQYPHLQEEGRVAVRCAHGDLANVWALDPNSISQYRGMVFAQCPRNEERCSYYECVNDWHQQAQTAKSSPRYTPYPSPPTTGRDGKPHRVLSQFAHSPVTPSRRSKSFPMGGISEVSPLQFTHKQPSLDFQAPSKITDGGTGSEPGAPFFTSSPCKRAGPLYPNASDDVIGDDGRILFDIEKSSHGTFSYSNAHLPYIIQRIRQRIFPFSALAS</sequence>
<reference evidence="2" key="2">
    <citation type="journal article" date="2023" name="Proc. Natl. Acad. Sci. U.S.A.">
        <title>A global phylogenomic analysis of the shiitake genus Lentinula.</title>
        <authorList>
            <person name="Sierra-Patev S."/>
            <person name="Min B."/>
            <person name="Naranjo-Ortiz M."/>
            <person name="Looney B."/>
            <person name="Konkel Z."/>
            <person name="Slot J.C."/>
            <person name="Sakamoto Y."/>
            <person name="Steenwyk J.L."/>
            <person name="Rokas A."/>
            <person name="Carro J."/>
            <person name="Camarero S."/>
            <person name="Ferreira P."/>
            <person name="Molpeceres G."/>
            <person name="Ruiz-Duenas F.J."/>
            <person name="Serrano A."/>
            <person name="Henrissat B."/>
            <person name="Drula E."/>
            <person name="Hughes K.W."/>
            <person name="Mata J.L."/>
            <person name="Ishikawa N.K."/>
            <person name="Vargas-Isla R."/>
            <person name="Ushijima S."/>
            <person name="Smith C.A."/>
            <person name="Donoghue J."/>
            <person name="Ahrendt S."/>
            <person name="Andreopoulos W."/>
            <person name="He G."/>
            <person name="LaButti K."/>
            <person name="Lipzen A."/>
            <person name="Ng V."/>
            <person name="Riley R."/>
            <person name="Sandor L."/>
            <person name="Barry K."/>
            <person name="Martinez A.T."/>
            <person name="Xiao Y."/>
            <person name="Gibbons J.G."/>
            <person name="Terashima K."/>
            <person name="Grigoriev I.V."/>
            <person name="Hibbett D."/>
        </authorList>
    </citation>
    <scope>NUCLEOTIDE SEQUENCE</scope>
    <source>
        <strain evidence="2">Sp2 HRB7682 ss15</strain>
    </source>
</reference>
<name>A0A9W9DYK7_9AGAR</name>
<accession>A0A9W9DYK7</accession>